<keyword evidence="3" id="KW-1185">Reference proteome</keyword>
<reference evidence="2 3" key="1">
    <citation type="journal article" date="2023" name="Mol. Phylogenet. Evol.">
        <title>Genome-scale phylogeny and comparative genomics of the fungal order Sordariales.</title>
        <authorList>
            <person name="Hensen N."/>
            <person name="Bonometti L."/>
            <person name="Westerberg I."/>
            <person name="Brannstrom I.O."/>
            <person name="Guillou S."/>
            <person name="Cros-Aarteil S."/>
            <person name="Calhoun S."/>
            <person name="Haridas S."/>
            <person name="Kuo A."/>
            <person name="Mondo S."/>
            <person name="Pangilinan J."/>
            <person name="Riley R."/>
            <person name="LaButti K."/>
            <person name="Andreopoulos B."/>
            <person name="Lipzen A."/>
            <person name="Chen C."/>
            <person name="Yan M."/>
            <person name="Daum C."/>
            <person name="Ng V."/>
            <person name="Clum A."/>
            <person name="Steindorff A."/>
            <person name="Ohm R.A."/>
            <person name="Martin F."/>
            <person name="Silar P."/>
            <person name="Natvig D.O."/>
            <person name="Lalanne C."/>
            <person name="Gautier V."/>
            <person name="Ament-Velasquez S.L."/>
            <person name="Kruys A."/>
            <person name="Hutchinson M.I."/>
            <person name="Powell A.J."/>
            <person name="Barry K."/>
            <person name="Miller A.N."/>
            <person name="Grigoriev I.V."/>
            <person name="Debuchy R."/>
            <person name="Gladieux P."/>
            <person name="Hiltunen Thoren M."/>
            <person name="Johannesson H."/>
        </authorList>
    </citation>
    <scope>NUCLEOTIDE SEQUENCE [LARGE SCALE GENOMIC DNA]</scope>
    <source>
        <strain evidence="2 3">FGSC 10403</strain>
    </source>
</reference>
<keyword evidence="1" id="KW-1133">Transmembrane helix</keyword>
<organism evidence="2 3">
    <name type="scientific">Neurospora hispaniola</name>
    <dbReference type="NCBI Taxonomy" id="588809"/>
    <lineage>
        <taxon>Eukaryota</taxon>
        <taxon>Fungi</taxon>
        <taxon>Dikarya</taxon>
        <taxon>Ascomycota</taxon>
        <taxon>Pezizomycotina</taxon>
        <taxon>Sordariomycetes</taxon>
        <taxon>Sordariomycetidae</taxon>
        <taxon>Sordariales</taxon>
        <taxon>Sordariaceae</taxon>
        <taxon>Neurospora</taxon>
    </lineage>
</organism>
<dbReference type="RefSeq" id="XP_062690024.1">
    <property type="nucleotide sequence ID" value="XM_062833666.1"/>
</dbReference>
<name>A0AAJ0I2H6_9PEZI</name>
<evidence type="ECO:0000313" key="3">
    <source>
        <dbReference type="Proteomes" id="UP001285908"/>
    </source>
</evidence>
<proteinExistence type="predicted"/>
<protein>
    <submittedName>
        <fullName evidence="2">Uncharacterized protein</fullName>
    </submittedName>
</protein>
<gene>
    <name evidence="2" type="ORF">B0T23DRAFT_217250</name>
</gene>
<feature type="transmembrane region" description="Helical" evidence="1">
    <location>
        <begin position="25"/>
        <end position="45"/>
    </location>
</feature>
<evidence type="ECO:0000313" key="2">
    <source>
        <dbReference type="EMBL" id="KAK3487897.1"/>
    </source>
</evidence>
<dbReference type="GeneID" id="87871288"/>
<dbReference type="Proteomes" id="UP001285908">
    <property type="component" value="Unassembled WGS sequence"/>
</dbReference>
<comment type="caution">
    <text evidence="2">The sequence shown here is derived from an EMBL/GenBank/DDBJ whole genome shotgun (WGS) entry which is preliminary data.</text>
</comment>
<dbReference type="AlphaFoldDB" id="A0AAJ0I2H6"/>
<dbReference type="EMBL" id="JAULSX010000007">
    <property type="protein sequence ID" value="KAK3487897.1"/>
    <property type="molecule type" value="Genomic_DNA"/>
</dbReference>
<accession>A0AAJ0I2H6</accession>
<keyword evidence="1" id="KW-0472">Membrane</keyword>
<keyword evidence="1" id="KW-0812">Transmembrane</keyword>
<evidence type="ECO:0000256" key="1">
    <source>
        <dbReference type="SAM" id="Phobius"/>
    </source>
</evidence>
<sequence>MLPWLGNQDEPWITKVRVRVPKHDLPSTLLAVLILIGTPGSRLLARHRERVSMYQALPTAAHCRRGTPDPAHKTTSHTLNSMSECAAKCAARQRFSKQELQATRCEAVS</sequence>